<evidence type="ECO:0000313" key="1">
    <source>
        <dbReference type="EMBL" id="CZR63845.1"/>
    </source>
</evidence>
<organism evidence="1 2">
    <name type="scientific">Phialocephala subalpina</name>
    <dbReference type="NCBI Taxonomy" id="576137"/>
    <lineage>
        <taxon>Eukaryota</taxon>
        <taxon>Fungi</taxon>
        <taxon>Dikarya</taxon>
        <taxon>Ascomycota</taxon>
        <taxon>Pezizomycotina</taxon>
        <taxon>Leotiomycetes</taxon>
        <taxon>Helotiales</taxon>
        <taxon>Mollisiaceae</taxon>
        <taxon>Phialocephala</taxon>
        <taxon>Phialocephala fortinii species complex</taxon>
    </lineage>
</organism>
<dbReference type="Pfam" id="PF07426">
    <property type="entry name" value="Dynactin_p22"/>
    <property type="match status" value="1"/>
</dbReference>
<name>A0A1L7XFM3_9HELO</name>
<accession>A0A1L7XFM3</accession>
<gene>
    <name evidence="1" type="ORF">PAC_13742</name>
</gene>
<evidence type="ECO:0000313" key="2">
    <source>
        <dbReference type="Proteomes" id="UP000184330"/>
    </source>
</evidence>
<sequence>MDNTFDKTATETIDALEARLRRIEYAICGQVNETSASIGKPPVAQRLASLEHALHQLASKSRVIQDLLRIRLLLRPNVPHNLTFADSRYPDLFQSLNADQLPTTLDTETILAIVMASASSYPSTASRLTSILDLPIPSTKLSTQLIELQPRIAKVESIQAAQNADLAELREKSAALIQRWYTMDVLRAGDSWADLEGRVQQAEQQLRRISLARREDDGLV</sequence>
<dbReference type="Proteomes" id="UP000184330">
    <property type="component" value="Unassembled WGS sequence"/>
</dbReference>
<dbReference type="InterPro" id="IPR009991">
    <property type="entry name" value="DCTN3"/>
</dbReference>
<proteinExistence type="predicted"/>
<reference evidence="1 2" key="1">
    <citation type="submission" date="2016-03" db="EMBL/GenBank/DDBJ databases">
        <authorList>
            <person name="Ploux O."/>
        </authorList>
    </citation>
    <scope>NUCLEOTIDE SEQUENCE [LARGE SCALE GENOMIC DNA]</scope>
    <source>
        <strain evidence="1 2">UAMH 11012</strain>
    </source>
</reference>
<dbReference type="GO" id="GO:0061640">
    <property type="term" value="P:cytoskeleton-dependent cytokinesis"/>
    <property type="evidence" value="ECO:0007669"/>
    <property type="project" value="InterPro"/>
</dbReference>
<keyword evidence="2" id="KW-1185">Reference proteome</keyword>
<protein>
    <submittedName>
        <fullName evidence="1">Probable RO-10 protein, required for nuclear distribution</fullName>
    </submittedName>
</protein>
<dbReference type="EMBL" id="FJOG01000024">
    <property type="protein sequence ID" value="CZR63845.1"/>
    <property type="molecule type" value="Genomic_DNA"/>
</dbReference>
<dbReference type="AlphaFoldDB" id="A0A1L7XFM3"/>
<dbReference type="GO" id="GO:0005869">
    <property type="term" value="C:dynactin complex"/>
    <property type="evidence" value="ECO:0007669"/>
    <property type="project" value="InterPro"/>
</dbReference>
<dbReference type="OrthoDB" id="5403729at2759"/>